<keyword evidence="3 6" id="KW-0489">Methyltransferase</keyword>
<feature type="binding site" evidence="6">
    <location>
        <position position="158"/>
    </location>
    <ligand>
        <name>S-adenosyl-L-methionine</name>
        <dbReference type="ChEBI" id="CHEBI:59789"/>
    </ligand>
</feature>
<gene>
    <name evidence="6" type="primary">prmA</name>
    <name evidence="7" type="ORF">SAMN04488056_11062</name>
</gene>
<sequence>MAHYLYAEGSAKDIQAAAKHLEVIFEEDGFAISNFEIDEDNGIWALSLYPSEEAIKDAHKKALSELAGLNIALPLAVEDLGDVDWVSKSLEGLVPVEAGRFIIHGSHDKGMDTHGRIPVQINAGQAFGTGHHGTTAGCLKVLSDELRRTHPLRILDLGTGSAVLAIGLAKMLKQEIVATDIDPVSIETAKDNIRINEVHPFVTTAVAAGFSHPVFKEKGPFDLIVANILAGPLCKMAPDLANNLALGGRVILSGLLPHQRARVLAAYRLQGFRHIRTVKEDGWLVLVLER</sequence>
<evidence type="ECO:0000256" key="6">
    <source>
        <dbReference type="HAMAP-Rule" id="MF_00735"/>
    </source>
</evidence>
<dbReference type="NCBIfam" id="NF001784">
    <property type="entry name" value="PRK00517.2-1"/>
    <property type="match status" value="1"/>
</dbReference>
<dbReference type="Proteomes" id="UP000199236">
    <property type="component" value="Unassembled WGS sequence"/>
</dbReference>
<proteinExistence type="inferred from homology"/>
<organism evidence="7 8">
    <name type="scientific">Cohaesibacter marisflavi</name>
    <dbReference type="NCBI Taxonomy" id="655353"/>
    <lineage>
        <taxon>Bacteria</taxon>
        <taxon>Pseudomonadati</taxon>
        <taxon>Pseudomonadota</taxon>
        <taxon>Alphaproteobacteria</taxon>
        <taxon>Hyphomicrobiales</taxon>
        <taxon>Cohaesibacteraceae</taxon>
    </lineage>
</organism>
<keyword evidence="7" id="KW-0689">Ribosomal protein</keyword>
<evidence type="ECO:0000256" key="1">
    <source>
        <dbReference type="ARBA" id="ARBA00009741"/>
    </source>
</evidence>
<dbReference type="PANTHER" id="PTHR43648:SF1">
    <property type="entry name" value="ELECTRON TRANSFER FLAVOPROTEIN BETA SUBUNIT LYSINE METHYLTRANSFERASE"/>
    <property type="match status" value="1"/>
</dbReference>
<comment type="function">
    <text evidence="6">Methylates ribosomal protein L11.</text>
</comment>
<dbReference type="InterPro" id="IPR050078">
    <property type="entry name" value="Ribosomal_L11_MeTrfase_PrmA"/>
</dbReference>
<dbReference type="GO" id="GO:0032259">
    <property type="term" value="P:methylation"/>
    <property type="evidence" value="ECO:0007669"/>
    <property type="project" value="UniProtKB-KW"/>
</dbReference>
<dbReference type="SUPFAM" id="SSF53335">
    <property type="entry name" value="S-adenosyl-L-methionine-dependent methyltransferases"/>
    <property type="match status" value="1"/>
</dbReference>
<keyword evidence="8" id="KW-1185">Reference proteome</keyword>
<keyword evidence="7" id="KW-0687">Ribonucleoprotein</keyword>
<keyword evidence="5 6" id="KW-0949">S-adenosyl-L-methionine</keyword>
<dbReference type="EMBL" id="FOVR01000010">
    <property type="protein sequence ID" value="SFO65417.1"/>
    <property type="molecule type" value="Genomic_DNA"/>
</dbReference>
<keyword evidence="2 6" id="KW-0963">Cytoplasm</keyword>
<dbReference type="Pfam" id="PF06325">
    <property type="entry name" value="PrmA"/>
    <property type="match status" value="1"/>
</dbReference>
<name>A0A1I5IY18_9HYPH</name>
<feature type="binding site" evidence="6">
    <location>
        <position position="180"/>
    </location>
    <ligand>
        <name>S-adenosyl-L-methionine</name>
        <dbReference type="ChEBI" id="CHEBI:59789"/>
    </ligand>
</feature>
<evidence type="ECO:0000313" key="8">
    <source>
        <dbReference type="Proteomes" id="UP000199236"/>
    </source>
</evidence>
<keyword evidence="4 6" id="KW-0808">Transferase</keyword>
<accession>A0A1I5IY18</accession>
<dbReference type="OrthoDB" id="9785995at2"/>
<dbReference type="Gene3D" id="3.40.50.150">
    <property type="entry name" value="Vaccinia Virus protein VP39"/>
    <property type="match status" value="1"/>
</dbReference>
<feature type="binding site" evidence="6">
    <location>
        <position position="227"/>
    </location>
    <ligand>
        <name>S-adenosyl-L-methionine</name>
        <dbReference type="ChEBI" id="CHEBI:59789"/>
    </ligand>
</feature>
<evidence type="ECO:0000256" key="2">
    <source>
        <dbReference type="ARBA" id="ARBA00022490"/>
    </source>
</evidence>
<evidence type="ECO:0000256" key="3">
    <source>
        <dbReference type="ARBA" id="ARBA00022603"/>
    </source>
</evidence>
<dbReference type="GO" id="GO:0005737">
    <property type="term" value="C:cytoplasm"/>
    <property type="evidence" value="ECO:0007669"/>
    <property type="project" value="UniProtKB-SubCell"/>
</dbReference>
<dbReference type="InterPro" id="IPR029063">
    <property type="entry name" value="SAM-dependent_MTases_sf"/>
</dbReference>
<dbReference type="InterPro" id="IPR004498">
    <property type="entry name" value="Ribosomal_PrmA_MeTrfase"/>
</dbReference>
<dbReference type="CDD" id="cd02440">
    <property type="entry name" value="AdoMet_MTases"/>
    <property type="match status" value="1"/>
</dbReference>
<evidence type="ECO:0000256" key="4">
    <source>
        <dbReference type="ARBA" id="ARBA00022679"/>
    </source>
</evidence>
<dbReference type="GO" id="GO:0016279">
    <property type="term" value="F:protein-lysine N-methyltransferase activity"/>
    <property type="evidence" value="ECO:0007669"/>
    <property type="project" value="RHEA"/>
</dbReference>
<protein>
    <recommendedName>
        <fullName evidence="6">Ribosomal protein L11 methyltransferase</fullName>
        <shortName evidence="6">L11 Mtase</shortName>
        <ecNumber evidence="6">2.1.1.-</ecNumber>
    </recommendedName>
</protein>
<dbReference type="EC" id="2.1.1.-" evidence="6"/>
<comment type="subcellular location">
    <subcellularLocation>
        <location evidence="6">Cytoplasm</location>
    </subcellularLocation>
</comment>
<reference evidence="7 8" key="1">
    <citation type="submission" date="2016-10" db="EMBL/GenBank/DDBJ databases">
        <authorList>
            <person name="de Groot N.N."/>
        </authorList>
    </citation>
    <scope>NUCLEOTIDE SEQUENCE [LARGE SCALE GENOMIC DNA]</scope>
    <source>
        <strain evidence="7 8">CGMCC 1.9157</strain>
    </source>
</reference>
<feature type="binding site" evidence="6">
    <location>
        <position position="135"/>
    </location>
    <ligand>
        <name>S-adenosyl-L-methionine</name>
        <dbReference type="ChEBI" id="CHEBI:59789"/>
    </ligand>
</feature>
<evidence type="ECO:0000313" key="7">
    <source>
        <dbReference type="EMBL" id="SFO65417.1"/>
    </source>
</evidence>
<dbReference type="PANTHER" id="PTHR43648">
    <property type="entry name" value="ELECTRON TRANSFER FLAVOPROTEIN BETA SUBUNIT LYSINE METHYLTRANSFERASE"/>
    <property type="match status" value="1"/>
</dbReference>
<dbReference type="AlphaFoldDB" id="A0A1I5IY18"/>
<comment type="catalytic activity">
    <reaction evidence="6">
        <text>L-lysyl-[protein] + 3 S-adenosyl-L-methionine = N(6),N(6),N(6)-trimethyl-L-lysyl-[protein] + 3 S-adenosyl-L-homocysteine + 3 H(+)</text>
        <dbReference type="Rhea" id="RHEA:54192"/>
        <dbReference type="Rhea" id="RHEA-COMP:9752"/>
        <dbReference type="Rhea" id="RHEA-COMP:13826"/>
        <dbReference type="ChEBI" id="CHEBI:15378"/>
        <dbReference type="ChEBI" id="CHEBI:29969"/>
        <dbReference type="ChEBI" id="CHEBI:57856"/>
        <dbReference type="ChEBI" id="CHEBI:59789"/>
        <dbReference type="ChEBI" id="CHEBI:61961"/>
    </reaction>
</comment>
<evidence type="ECO:0000256" key="5">
    <source>
        <dbReference type="ARBA" id="ARBA00022691"/>
    </source>
</evidence>
<comment type="similarity">
    <text evidence="1 6">Belongs to the methyltransferase superfamily. PrmA family.</text>
</comment>
<dbReference type="STRING" id="655353.SAMN04488056_11062"/>
<dbReference type="GO" id="GO:0005840">
    <property type="term" value="C:ribosome"/>
    <property type="evidence" value="ECO:0007669"/>
    <property type="project" value="UniProtKB-KW"/>
</dbReference>
<dbReference type="HAMAP" id="MF_00735">
    <property type="entry name" value="Methyltr_PrmA"/>
    <property type="match status" value="1"/>
</dbReference>